<proteinExistence type="predicted"/>
<protein>
    <recommendedName>
        <fullName evidence="3">DUF4123 domain-containing protein</fullName>
    </recommendedName>
</protein>
<sequence>MTRLQSQLRRLFVLPAAEGDAGVSDGTAAAASLPFIAPTSPVRALMLEVARPADWTALSAVWRAVQADLSWPAPAIAVSGADGMQLWFSLQSPVPAAQAHAVLDALTQRHLAAIPRSRVALLPRPDTSPGGAYLQASPAVAEVRSDQWSAFIAPDLAPIFSDTPWLDVPPGAEGQADLLQPLRSIKPAEWDEAMKQLNVSASAKTSARATEAAPEHLATDALPALGAAAPTVSRAHTDDPRAFLLRVMNDDSVPMALRIEAAKALLHTTTS</sequence>
<dbReference type="RefSeq" id="WP_261760563.1">
    <property type="nucleotide sequence ID" value="NZ_CP104562.2"/>
</dbReference>
<name>A0ABY6B5R6_9BURK</name>
<organism evidence="1 2">
    <name type="scientific">Roseateles amylovorans</name>
    <dbReference type="NCBI Taxonomy" id="2978473"/>
    <lineage>
        <taxon>Bacteria</taxon>
        <taxon>Pseudomonadati</taxon>
        <taxon>Pseudomonadota</taxon>
        <taxon>Betaproteobacteria</taxon>
        <taxon>Burkholderiales</taxon>
        <taxon>Sphaerotilaceae</taxon>
        <taxon>Roseateles</taxon>
    </lineage>
</organism>
<dbReference type="Proteomes" id="UP001064933">
    <property type="component" value="Chromosome"/>
</dbReference>
<evidence type="ECO:0000313" key="1">
    <source>
        <dbReference type="EMBL" id="UXH80746.1"/>
    </source>
</evidence>
<gene>
    <name evidence="1" type="ORF">N4261_13075</name>
</gene>
<keyword evidence="2" id="KW-1185">Reference proteome</keyword>
<accession>A0ABY6B5R6</accession>
<dbReference type="EMBL" id="CP104562">
    <property type="protein sequence ID" value="UXH80746.1"/>
    <property type="molecule type" value="Genomic_DNA"/>
</dbReference>
<evidence type="ECO:0008006" key="3">
    <source>
        <dbReference type="Google" id="ProtNLM"/>
    </source>
</evidence>
<reference evidence="1" key="1">
    <citation type="submission" date="2022-10" db="EMBL/GenBank/DDBJ databases">
        <title>Characterization and whole genome sequencing of a new Roseateles species, isolated from fresh water.</title>
        <authorList>
            <person name="Guliayeva D.Y."/>
            <person name="Akhremchuk A.E."/>
            <person name="Sikolenko M.A."/>
            <person name="Valentovich L.N."/>
            <person name="Sidarenka A.V."/>
        </authorList>
    </citation>
    <scope>NUCLEOTIDE SEQUENCE</scope>
    <source>
        <strain evidence="1">BIM B-1768</strain>
    </source>
</reference>
<evidence type="ECO:0000313" key="2">
    <source>
        <dbReference type="Proteomes" id="UP001064933"/>
    </source>
</evidence>